<dbReference type="AlphaFoldDB" id="A0A0E9WQ26"/>
<evidence type="ECO:0000313" key="1">
    <source>
        <dbReference type="EMBL" id="JAH92462.1"/>
    </source>
</evidence>
<protein>
    <submittedName>
        <fullName evidence="1">Uncharacterized protein</fullName>
    </submittedName>
</protein>
<reference evidence="1" key="1">
    <citation type="submission" date="2014-11" db="EMBL/GenBank/DDBJ databases">
        <authorList>
            <person name="Amaro Gonzalez C."/>
        </authorList>
    </citation>
    <scope>NUCLEOTIDE SEQUENCE</scope>
</reference>
<accession>A0A0E9WQ26</accession>
<proteinExistence type="predicted"/>
<dbReference type="EMBL" id="GBXM01016115">
    <property type="protein sequence ID" value="JAH92462.1"/>
    <property type="molecule type" value="Transcribed_RNA"/>
</dbReference>
<name>A0A0E9WQ26_ANGAN</name>
<organism evidence="1">
    <name type="scientific">Anguilla anguilla</name>
    <name type="common">European freshwater eel</name>
    <name type="synonym">Muraena anguilla</name>
    <dbReference type="NCBI Taxonomy" id="7936"/>
    <lineage>
        <taxon>Eukaryota</taxon>
        <taxon>Metazoa</taxon>
        <taxon>Chordata</taxon>
        <taxon>Craniata</taxon>
        <taxon>Vertebrata</taxon>
        <taxon>Euteleostomi</taxon>
        <taxon>Actinopterygii</taxon>
        <taxon>Neopterygii</taxon>
        <taxon>Teleostei</taxon>
        <taxon>Anguilliformes</taxon>
        <taxon>Anguillidae</taxon>
        <taxon>Anguilla</taxon>
    </lineage>
</organism>
<reference evidence="1" key="2">
    <citation type="journal article" date="2015" name="Fish Shellfish Immunol.">
        <title>Early steps in the European eel (Anguilla anguilla)-Vibrio vulnificus interaction in the gills: Role of the RtxA13 toxin.</title>
        <authorList>
            <person name="Callol A."/>
            <person name="Pajuelo D."/>
            <person name="Ebbesson L."/>
            <person name="Teles M."/>
            <person name="MacKenzie S."/>
            <person name="Amaro C."/>
        </authorList>
    </citation>
    <scope>NUCLEOTIDE SEQUENCE</scope>
</reference>
<sequence length="66" mass="7617">MTAWKGYVNSQLSWLAMGDFISAQERFDFLESSQIVMLKDTCYSQILDLITLPVSTYSTIEDIHYT</sequence>